<dbReference type="AlphaFoldDB" id="A0A1I0P900"/>
<feature type="transmembrane region" description="Helical" evidence="1">
    <location>
        <begin position="59"/>
        <end position="75"/>
    </location>
</feature>
<keyword evidence="3" id="KW-1185">Reference proteome</keyword>
<keyword evidence="1" id="KW-1133">Transmembrane helix</keyword>
<feature type="transmembrane region" description="Helical" evidence="1">
    <location>
        <begin position="129"/>
        <end position="150"/>
    </location>
</feature>
<dbReference type="EMBL" id="FOIQ01000003">
    <property type="protein sequence ID" value="SEW10691.1"/>
    <property type="molecule type" value="Genomic_DNA"/>
</dbReference>
<feature type="transmembrane region" description="Helical" evidence="1">
    <location>
        <begin position="32"/>
        <end position="53"/>
    </location>
</feature>
<evidence type="ECO:0000256" key="1">
    <source>
        <dbReference type="SAM" id="Phobius"/>
    </source>
</evidence>
<evidence type="ECO:0000313" key="2">
    <source>
        <dbReference type="EMBL" id="SEW10691.1"/>
    </source>
</evidence>
<feature type="transmembrane region" description="Helical" evidence="1">
    <location>
        <begin position="157"/>
        <end position="173"/>
    </location>
</feature>
<keyword evidence="1" id="KW-0812">Transmembrane</keyword>
<name>A0A1I0P900_9BACT</name>
<sequence length="206" mass="22656">MEENNNLTAERSLEIITEQIERSRRSITKNSVWSLIWWGSWIIVFSLLIAYLGQAWKDLWGLMLVICAVGQWFISRRKEPAPKSFIGKTIGQVWTTFGLFFGTIGVILGFGGCGVLPAELVLPDGHICLNITSIISLGFGIAATITGFVLENRIMQICGIIAGLGGFFTTMQYPQIDQLYVMAAVAFVGLVIPGLIIKIQTGIKVD</sequence>
<feature type="transmembrane region" description="Helical" evidence="1">
    <location>
        <begin position="179"/>
        <end position="197"/>
    </location>
</feature>
<gene>
    <name evidence="2" type="ORF">SAMN04487850_1689</name>
</gene>
<evidence type="ECO:0000313" key="3">
    <source>
        <dbReference type="Proteomes" id="UP000199373"/>
    </source>
</evidence>
<keyword evidence="1" id="KW-0472">Membrane</keyword>
<dbReference type="RefSeq" id="WP_091915849.1">
    <property type="nucleotide sequence ID" value="NZ_FOIQ01000003.1"/>
</dbReference>
<accession>A0A1I0P900</accession>
<feature type="transmembrane region" description="Helical" evidence="1">
    <location>
        <begin position="96"/>
        <end position="117"/>
    </location>
</feature>
<organism evidence="2 3">
    <name type="scientific">Prevotella aff. ruminicola Tc2-24</name>
    <dbReference type="NCBI Taxonomy" id="81582"/>
    <lineage>
        <taxon>Bacteria</taxon>
        <taxon>Pseudomonadati</taxon>
        <taxon>Bacteroidota</taxon>
        <taxon>Bacteroidia</taxon>
        <taxon>Bacteroidales</taxon>
        <taxon>Prevotellaceae</taxon>
        <taxon>Prevotella</taxon>
    </lineage>
</organism>
<protein>
    <submittedName>
        <fullName evidence="2">Uncharacterized protein</fullName>
    </submittedName>
</protein>
<dbReference type="Proteomes" id="UP000199373">
    <property type="component" value="Unassembled WGS sequence"/>
</dbReference>
<reference evidence="2 3" key="1">
    <citation type="submission" date="2016-10" db="EMBL/GenBank/DDBJ databases">
        <authorList>
            <person name="de Groot N.N."/>
        </authorList>
    </citation>
    <scope>NUCLEOTIDE SEQUENCE [LARGE SCALE GENOMIC DNA]</scope>
    <source>
        <strain evidence="2 3">TC2-24</strain>
    </source>
</reference>
<proteinExistence type="predicted"/>